<dbReference type="InterPro" id="IPR050596">
    <property type="entry name" value="AspAT/PAT-like"/>
</dbReference>
<gene>
    <name evidence="8" type="ORF">SYN_00908</name>
</gene>
<dbReference type="GO" id="GO:0030170">
    <property type="term" value="F:pyridoxal phosphate binding"/>
    <property type="evidence" value="ECO:0007669"/>
    <property type="project" value="InterPro"/>
</dbReference>
<feature type="domain" description="Aminotransferase class I/classII large" evidence="7">
    <location>
        <begin position="34"/>
        <end position="392"/>
    </location>
</feature>
<dbReference type="CDD" id="cd00609">
    <property type="entry name" value="AAT_like"/>
    <property type="match status" value="1"/>
</dbReference>
<evidence type="ECO:0000259" key="7">
    <source>
        <dbReference type="Pfam" id="PF00155"/>
    </source>
</evidence>
<evidence type="ECO:0000313" key="8">
    <source>
        <dbReference type="EMBL" id="ABC77478.1"/>
    </source>
</evidence>
<dbReference type="Pfam" id="PF00155">
    <property type="entry name" value="Aminotran_1_2"/>
    <property type="match status" value="1"/>
</dbReference>
<dbReference type="PROSITE" id="PS00105">
    <property type="entry name" value="AA_TRANSFER_CLASS_1"/>
    <property type="match status" value="1"/>
</dbReference>
<keyword evidence="5" id="KW-0663">Pyridoxal phosphate</keyword>
<dbReference type="HOGENOM" id="CLU_017584_4_3_7"/>
<dbReference type="STRING" id="56780.SYN_00908"/>
<sequence length="400" mass="43880">MMIMKLASRVSMIKPSPTLVITAKAGALRAEGRDIIDFGAGEPDFNTPDHIKMAAIHAVESNFTRYTPVGGIDELKDAIIGKLKRDNYLSYRRSEIIVSCGAKHTLFNLSQALFDEGDEVIIPSPYWVSYPDIVLLTGARPVIVETREENGFKMTPAELEAAITKNSKAVIINSPSNPTGCVYSKEELAALAEVVLHHQLIVVSDDIYEKIIYDDFPFWNITAVNPSLKDLTVVVNGISKAYAMTGWRIGYAAAPEFLIAAMAKIQSQSTSNPSSISQKAAVEALTGDQQIIAGMVAEFQKRRDYVVSTLESFDGISCLEPQGAFYVFPNVESLYGLRCGNKKILDSTTLAEYLLDEAEVAVVPGIAFGNDRHIRISYATSMALIEKGLERIRMALKRLS</sequence>
<comment type="similarity">
    <text evidence="2 6">Belongs to the class-I pyridoxal-phosphate-dependent aminotransferase family.</text>
</comment>
<evidence type="ECO:0000256" key="4">
    <source>
        <dbReference type="ARBA" id="ARBA00022679"/>
    </source>
</evidence>
<dbReference type="InterPro" id="IPR004839">
    <property type="entry name" value="Aminotransferase_I/II_large"/>
</dbReference>
<dbReference type="EC" id="2.6.1.-" evidence="6"/>
<accession>Q2LTS0</accession>
<dbReference type="PANTHER" id="PTHR46383">
    <property type="entry name" value="ASPARTATE AMINOTRANSFERASE"/>
    <property type="match status" value="1"/>
</dbReference>
<organism evidence="8 9">
    <name type="scientific">Syntrophus aciditrophicus (strain SB)</name>
    <dbReference type="NCBI Taxonomy" id="56780"/>
    <lineage>
        <taxon>Bacteria</taxon>
        <taxon>Pseudomonadati</taxon>
        <taxon>Thermodesulfobacteriota</taxon>
        <taxon>Syntrophia</taxon>
        <taxon>Syntrophales</taxon>
        <taxon>Syntrophaceae</taxon>
        <taxon>Syntrophus</taxon>
    </lineage>
</organism>
<reference evidence="8 9" key="1">
    <citation type="journal article" date="2007" name="Proc. Natl. Acad. Sci. U.S.A.">
        <title>The genome of Syntrophus aciditrophicus: life at the thermodynamic limit of microbial growth.</title>
        <authorList>
            <person name="McInerney M.J."/>
            <person name="Rohlin L."/>
            <person name="Mouttaki H."/>
            <person name="Kim U."/>
            <person name="Krupp R.S."/>
            <person name="Rios-Hernandez L."/>
            <person name="Sieber J."/>
            <person name="Struchtemeyer C.G."/>
            <person name="Bhattacharyya A."/>
            <person name="Campbell J.W."/>
            <person name="Gunsalus R.P."/>
        </authorList>
    </citation>
    <scope>NUCLEOTIDE SEQUENCE [LARGE SCALE GENOMIC DNA]</scope>
    <source>
        <strain evidence="8 9">SB</strain>
    </source>
</reference>
<dbReference type="InterPro" id="IPR004838">
    <property type="entry name" value="NHTrfase_class1_PyrdxlP-BS"/>
</dbReference>
<dbReference type="EMBL" id="CP000252">
    <property type="protein sequence ID" value="ABC77478.1"/>
    <property type="molecule type" value="Genomic_DNA"/>
</dbReference>
<name>Q2LTS0_SYNAS</name>
<dbReference type="GO" id="GO:0006520">
    <property type="term" value="P:amino acid metabolic process"/>
    <property type="evidence" value="ECO:0007669"/>
    <property type="project" value="InterPro"/>
</dbReference>
<dbReference type="GO" id="GO:0008483">
    <property type="term" value="F:transaminase activity"/>
    <property type="evidence" value="ECO:0007669"/>
    <property type="project" value="UniProtKB-KW"/>
</dbReference>
<dbReference type="AlphaFoldDB" id="Q2LTS0"/>
<protein>
    <recommendedName>
        <fullName evidence="6">Aminotransferase</fullName>
        <ecNumber evidence="6">2.6.1.-</ecNumber>
    </recommendedName>
</protein>
<dbReference type="Proteomes" id="UP000001933">
    <property type="component" value="Chromosome"/>
</dbReference>
<dbReference type="KEGG" id="sat:SYN_00908"/>
<evidence type="ECO:0000256" key="3">
    <source>
        <dbReference type="ARBA" id="ARBA00022576"/>
    </source>
</evidence>
<dbReference type="InterPro" id="IPR015422">
    <property type="entry name" value="PyrdxlP-dep_Trfase_small"/>
</dbReference>
<evidence type="ECO:0000256" key="1">
    <source>
        <dbReference type="ARBA" id="ARBA00001933"/>
    </source>
</evidence>
<comment type="cofactor">
    <cofactor evidence="1 6">
        <name>pyridoxal 5'-phosphate</name>
        <dbReference type="ChEBI" id="CHEBI:597326"/>
    </cofactor>
</comment>
<evidence type="ECO:0000256" key="6">
    <source>
        <dbReference type="RuleBase" id="RU000481"/>
    </source>
</evidence>
<evidence type="ECO:0000256" key="5">
    <source>
        <dbReference type="ARBA" id="ARBA00022898"/>
    </source>
</evidence>
<dbReference type="InParanoid" id="Q2LTS0"/>
<dbReference type="Gene3D" id="3.40.640.10">
    <property type="entry name" value="Type I PLP-dependent aspartate aminotransferase-like (Major domain)"/>
    <property type="match status" value="1"/>
</dbReference>
<keyword evidence="3 6" id="KW-0032">Aminotransferase</keyword>
<keyword evidence="9" id="KW-1185">Reference proteome</keyword>
<dbReference type="Gene3D" id="3.90.1150.10">
    <property type="entry name" value="Aspartate Aminotransferase, domain 1"/>
    <property type="match status" value="1"/>
</dbReference>
<dbReference type="PANTHER" id="PTHR46383:SF1">
    <property type="entry name" value="ASPARTATE AMINOTRANSFERASE"/>
    <property type="match status" value="1"/>
</dbReference>
<evidence type="ECO:0000256" key="2">
    <source>
        <dbReference type="ARBA" id="ARBA00007441"/>
    </source>
</evidence>
<dbReference type="InterPro" id="IPR015424">
    <property type="entry name" value="PyrdxlP-dep_Trfase"/>
</dbReference>
<keyword evidence="4 6" id="KW-0808">Transferase</keyword>
<dbReference type="SUPFAM" id="SSF53383">
    <property type="entry name" value="PLP-dependent transferases"/>
    <property type="match status" value="1"/>
</dbReference>
<evidence type="ECO:0000313" key="9">
    <source>
        <dbReference type="Proteomes" id="UP000001933"/>
    </source>
</evidence>
<dbReference type="FunFam" id="3.40.640.10:FF:000033">
    <property type="entry name" value="Aspartate aminotransferase"/>
    <property type="match status" value="1"/>
</dbReference>
<proteinExistence type="inferred from homology"/>
<dbReference type="eggNOG" id="COG0436">
    <property type="taxonomic scope" value="Bacteria"/>
</dbReference>
<dbReference type="InterPro" id="IPR015421">
    <property type="entry name" value="PyrdxlP-dep_Trfase_major"/>
</dbReference>